<dbReference type="Proteomes" id="UP000177701">
    <property type="component" value="Unassembled WGS sequence"/>
</dbReference>
<evidence type="ECO:0000313" key="4">
    <source>
        <dbReference type="Proteomes" id="UP000177701"/>
    </source>
</evidence>
<dbReference type="GO" id="GO:0030976">
    <property type="term" value="F:thiamine pyrophosphate binding"/>
    <property type="evidence" value="ECO:0007669"/>
    <property type="project" value="TreeGrafter"/>
</dbReference>
<dbReference type="SUPFAM" id="SSF53850">
    <property type="entry name" value="Periplasmic binding protein-like II"/>
    <property type="match status" value="1"/>
</dbReference>
<keyword evidence="1 2" id="KW-0732">Signal</keyword>
<reference evidence="3 4" key="1">
    <citation type="journal article" date="2016" name="Nat. Commun.">
        <title>Thousands of microbial genomes shed light on interconnected biogeochemical processes in an aquifer system.</title>
        <authorList>
            <person name="Anantharaman K."/>
            <person name="Brown C.T."/>
            <person name="Hug L.A."/>
            <person name="Sharon I."/>
            <person name="Castelle C.J."/>
            <person name="Probst A.J."/>
            <person name="Thomas B.C."/>
            <person name="Singh A."/>
            <person name="Wilkins M.J."/>
            <person name="Karaoz U."/>
            <person name="Brodie E.L."/>
            <person name="Williams K.H."/>
            <person name="Hubbard S.S."/>
            <person name="Banfield J.F."/>
        </authorList>
    </citation>
    <scope>NUCLEOTIDE SEQUENCE [LARGE SCALE GENOMIC DNA]</scope>
</reference>
<dbReference type="CDD" id="cd13544">
    <property type="entry name" value="PBP2_Fbp_like_1"/>
    <property type="match status" value="1"/>
</dbReference>
<dbReference type="Gene3D" id="3.40.190.10">
    <property type="entry name" value="Periplasmic binding protein-like II"/>
    <property type="match status" value="2"/>
</dbReference>
<dbReference type="AlphaFoldDB" id="A0A1F5AFD7"/>
<dbReference type="PANTHER" id="PTHR30006">
    <property type="entry name" value="THIAMINE-BINDING PERIPLASMIC PROTEIN-RELATED"/>
    <property type="match status" value="1"/>
</dbReference>
<dbReference type="STRING" id="1797291.A2V47_06380"/>
<proteinExistence type="predicted"/>
<comment type="caution">
    <text evidence="3">The sequence shown here is derived from an EMBL/GenBank/DDBJ whole genome shotgun (WGS) entry which is preliminary data.</text>
</comment>
<dbReference type="InterPro" id="IPR026045">
    <property type="entry name" value="Ferric-bd"/>
</dbReference>
<gene>
    <name evidence="3" type="ORF">A2V47_06380</name>
</gene>
<dbReference type="PIRSF" id="PIRSF002825">
    <property type="entry name" value="CfbpA"/>
    <property type="match status" value="1"/>
</dbReference>
<evidence type="ECO:0000256" key="1">
    <source>
        <dbReference type="ARBA" id="ARBA00022729"/>
    </source>
</evidence>
<sequence>MKRLTLVLLLVMVMVCSVLATGLAASKVLRMYTAFDTEEAKYYIEVFEKETGIDVEWVRMSSGEVAARMEAESANPQASVWHAGSNTDHINAAKKGLLEPYKPNIDFELPESFHAKDWAWTGFYTGAIGFVSNINFLKEHKVEAPTSWSQLLNPAFKKNVAIAYPYTSGTSYTTYATLIQMIGLEKTLNWWEELDKQSIFQYTKSGTGCIPMVGLGEIAVGIAFSHDILAKGINEGYPVVMTFPSEGTGYEVGGLSLIKGGPEPELGKQFIDWCFTKQAQDLFQKYSRLPINPKATVAEGAVTLDQVKLIEYDAIWAGEHKDELVTAWRDRIGQ</sequence>
<protein>
    <submittedName>
        <fullName evidence="3">ABC transporter substrate-binding protein</fullName>
    </submittedName>
</protein>
<dbReference type="InterPro" id="IPR006059">
    <property type="entry name" value="SBP"/>
</dbReference>
<dbReference type="GO" id="GO:0030975">
    <property type="term" value="F:thiamine binding"/>
    <property type="evidence" value="ECO:0007669"/>
    <property type="project" value="TreeGrafter"/>
</dbReference>
<dbReference type="PANTHER" id="PTHR30006:SF2">
    <property type="entry name" value="ABC TRANSPORTER SUBSTRATE-BINDING PROTEIN"/>
    <property type="match status" value="1"/>
</dbReference>
<dbReference type="Pfam" id="PF13416">
    <property type="entry name" value="SBP_bac_8"/>
    <property type="match status" value="1"/>
</dbReference>
<name>A0A1F5AFD7_9BACT</name>
<accession>A0A1F5AFD7</accession>
<dbReference type="GO" id="GO:0015888">
    <property type="term" value="P:thiamine transport"/>
    <property type="evidence" value="ECO:0007669"/>
    <property type="project" value="TreeGrafter"/>
</dbReference>
<evidence type="ECO:0000256" key="2">
    <source>
        <dbReference type="SAM" id="SignalP"/>
    </source>
</evidence>
<evidence type="ECO:0000313" key="3">
    <source>
        <dbReference type="EMBL" id="OGD17086.1"/>
    </source>
</evidence>
<feature type="signal peptide" evidence="2">
    <location>
        <begin position="1"/>
        <end position="20"/>
    </location>
</feature>
<feature type="chain" id="PRO_5009516631" evidence="2">
    <location>
        <begin position="21"/>
        <end position="334"/>
    </location>
</feature>
<dbReference type="EMBL" id="MEYH01000018">
    <property type="protein sequence ID" value="OGD17086.1"/>
    <property type="molecule type" value="Genomic_DNA"/>
</dbReference>
<organism evidence="3 4">
    <name type="scientific">Candidatus Sediminicultor quintus</name>
    <dbReference type="NCBI Taxonomy" id="1797291"/>
    <lineage>
        <taxon>Bacteria</taxon>
        <taxon>Pseudomonadati</taxon>
        <taxon>Atribacterota</taxon>
        <taxon>Candidatus Phoenicimicrobiia</taxon>
        <taxon>Candidatus Pheonicimicrobiales</taxon>
        <taxon>Candidatus Phoenicimicrobiaceae</taxon>
        <taxon>Candidatus Sediminicultor</taxon>
    </lineage>
</organism>
<dbReference type="GO" id="GO:0030288">
    <property type="term" value="C:outer membrane-bounded periplasmic space"/>
    <property type="evidence" value="ECO:0007669"/>
    <property type="project" value="TreeGrafter"/>
</dbReference>